<accession>A0A0D2NFN5</accession>
<dbReference type="Proteomes" id="UP000054498">
    <property type="component" value="Unassembled WGS sequence"/>
</dbReference>
<dbReference type="PANTHER" id="PTHR42796">
    <property type="entry name" value="FUMARYLACETOACETATE HYDROLASE DOMAIN-CONTAINING PROTEIN 2A-RELATED"/>
    <property type="match status" value="1"/>
</dbReference>
<evidence type="ECO:0000256" key="1">
    <source>
        <dbReference type="ARBA" id="ARBA00010211"/>
    </source>
</evidence>
<dbReference type="InterPro" id="IPR036663">
    <property type="entry name" value="Fumarylacetoacetase_C_sf"/>
</dbReference>
<dbReference type="InterPro" id="IPR051121">
    <property type="entry name" value="FAH"/>
</dbReference>
<dbReference type="Gene3D" id="3.90.850.10">
    <property type="entry name" value="Fumarylacetoacetase-like, C-terminal domain"/>
    <property type="match status" value="1"/>
</dbReference>
<evidence type="ECO:0000259" key="3">
    <source>
        <dbReference type="Pfam" id="PF01557"/>
    </source>
</evidence>
<organism evidence="4 5">
    <name type="scientific">Monoraphidium neglectum</name>
    <dbReference type="NCBI Taxonomy" id="145388"/>
    <lineage>
        <taxon>Eukaryota</taxon>
        <taxon>Viridiplantae</taxon>
        <taxon>Chlorophyta</taxon>
        <taxon>core chlorophytes</taxon>
        <taxon>Chlorophyceae</taxon>
        <taxon>CS clade</taxon>
        <taxon>Sphaeropleales</taxon>
        <taxon>Selenastraceae</taxon>
        <taxon>Monoraphidium</taxon>
    </lineage>
</organism>
<evidence type="ECO:0000313" key="4">
    <source>
        <dbReference type="EMBL" id="KIZ03936.1"/>
    </source>
</evidence>
<evidence type="ECO:0000256" key="2">
    <source>
        <dbReference type="ARBA" id="ARBA00022723"/>
    </source>
</evidence>
<keyword evidence="5" id="KW-1185">Reference proteome</keyword>
<dbReference type="GO" id="GO:0046872">
    <property type="term" value="F:metal ion binding"/>
    <property type="evidence" value="ECO:0007669"/>
    <property type="project" value="UniProtKB-KW"/>
</dbReference>
<dbReference type="PANTHER" id="PTHR42796:SF4">
    <property type="entry name" value="FUMARYLACETOACETATE HYDROLASE DOMAIN-CONTAINING PROTEIN 2A"/>
    <property type="match status" value="1"/>
</dbReference>
<comment type="similarity">
    <text evidence="1">Belongs to the FAH family.</text>
</comment>
<proteinExistence type="inferred from homology"/>
<dbReference type="OrthoDB" id="411064at2759"/>
<dbReference type="RefSeq" id="XP_013902955.1">
    <property type="nucleotide sequence ID" value="XM_014047501.1"/>
</dbReference>
<dbReference type="AlphaFoldDB" id="A0A0D2NFN5"/>
<dbReference type="KEGG" id="mng:MNEG_4025"/>
<sequence>MSQRPTIRAGALAQAARDTPLAAATLPAATPAATPATEPARAAAGLPGTLPRNLVALSILNPDGTETLGVKTPAGVVDVAAASRALALPAPATLEALLRGGSQADLDALVSAAVQQKVALVNEASIKHGRLLTNPGKIVCVGLNYRQHAAESGAAPPRLPPLFNKYNNALAAHGATVKLPAKDLAYKIDYETELLVVIGKAARDVSVADALNYVAGYSIGHDLSARDLQLELPAGQWMIGKTLDGFAPIGPYFVSSDLVRDPDALHLETRVNGVRVQSDNTKDFIFDVPYLVSYISKHFTLQPGDIIFTGTPAGVILGRPKSQQLWLKAGDEVVSVIDKLGELRFTLA</sequence>
<feature type="domain" description="Fumarylacetoacetase-like C-terminal" evidence="3">
    <location>
        <begin position="137"/>
        <end position="347"/>
    </location>
</feature>
<dbReference type="STRING" id="145388.A0A0D2NFN5"/>
<reference evidence="4 5" key="1">
    <citation type="journal article" date="2013" name="BMC Genomics">
        <title>Reconstruction of the lipid metabolism for the microalga Monoraphidium neglectum from its genome sequence reveals characteristics suitable for biofuel production.</title>
        <authorList>
            <person name="Bogen C."/>
            <person name="Al-Dilaimi A."/>
            <person name="Albersmeier A."/>
            <person name="Wichmann J."/>
            <person name="Grundmann M."/>
            <person name="Rupp O."/>
            <person name="Lauersen K.J."/>
            <person name="Blifernez-Klassen O."/>
            <person name="Kalinowski J."/>
            <person name="Goesmann A."/>
            <person name="Mussgnug J.H."/>
            <person name="Kruse O."/>
        </authorList>
    </citation>
    <scope>NUCLEOTIDE SEQUENCE [LARGE SCALE GENOMIC DNA]</scope>
    <source>
        <strain evidence="4 5">SAG 48.87</strain>
    </source>
</reference>
<gene>
    <name evidence="4" type="ORF">MNEG_4025</name>
</gene>
<dbReference type="FunFam" id="3.90.850.10:FF:000002">
    <property type="entry name" value="2-hydroxyhepta-2,4-diene-1,7-dioate isomerase"/>
    <property type="match status" value="1"/>
</dbReference>
<dbReference type="GO" id="GO:0006107">
    <property type="term" value="P:oxaloacetate metabolic process"/>
    <property type="evidence" value="ECO:0007669"/>
    <property type="project" value="UniProtKB-ARBA"/>
</dbReference>
<dbReference type="GO" id="GO:0050163">
    <property type="term" value="F:oxaloacetate tautomerase activity"/>
    <property type="evidence" value="ECO:0007669"/>
    <property type="project" value="UniProtKB-ARBA"/>
</dbReference>
<dbReference type="Pfam" id="PF01557">
    <property type="entry name" value="FAA_hydrolase"/>
    <property type="match status" value="1"/>
</dbReference>
<protein>
    <recommendedName>
        <fullName evidence="3">Fumarylacetoacetase-like C-terminal domain-containing protein</fullName>
    </recommendedName>
</protein>
<dbReference type="EMBL" id="KK100756">
    <property type="protein sequence ID" value="KIZ03936.1"/>
    <property type="molecule type" value="Genomic_DNA"/>
</dbReference>
<dbReference type="GeneID" id="25736903"/>
<name>A0A0D2NFN5_9CHLO</name>
<evidence type="ECO:0000313" key="5">
    <source>
        <dbReference type="Proteomes" id="UP000054498"/>
    </source>
</evidence>
<dbReference type="InterPro" id="IPR011234">
    <property type="entry name" value="Fumarylacetoacetase-like_C"/>
</dbReference>
<keyword evidence="2" id="KW-0479">Metal-binding</keyword>
<dbReference type="SUPFAM" id="SSF56529">
    <property type="entry name" value="FAH"/>
    <property type="match status" value="1"/>
</dbReference>